<dbReference type="STRING" id="298654.FraEuI1c_3472"/>
<dbReference type="Gene3D" id="3.60.130.10">
    <property type="entry name" value="Clavaminate synthase-like"/>
    <property type="match status" value="1"/>
</dbReference>
<dbReference type="Proteomes" id="UP000002484">
    <property type="component" value="Chromosome"/>
</dbReference>
<feature type="region of interest" description="Disordered" evidence="7">
    <location>
        <begin position="282"/>
        <end position="303"/>
    </location>
</feature>
<keyword evidence="3" id="KW-0479">Metal-binding</keyword>
<dbReference type="GO" id="GO:0005737">
    <property type="term" value="C:cytoplasm"/>
    <property type="evidence" value="ECO:0007669"/>
    <property type="project" value="TreeGrafter"/>
</dbReference>
<accession>E3IY26</accession>
<evidence type="ECO:0000313" key="10">
    <source>
        <dbReference type="Proteomes" id="UP000002484"/>
    </source>
</evidence>
<evidence type="ECO:0000313" key="9">
    <source>
        <dbReference type="EMBL" id="ADP81481.1"/>
    </source>
</evidence>
<sequence length="303" mass="33249">MTVTTVQNLQIRPLNAAFGAEITGVDLRGPLDAETVAALRQAWLDYQVVFFPEQHLTIDQQVAFTRNFGELTAPSAILAPVDADHREVVAFDSREFREEYVKVGRHHGWHVDITFQATPPAGSVFNIVKLPPVGGATLFASAQAAYETLSPPIHDLLDGLVAIHSFGRPSRAGGGISATGVWEDEPVDGGFVEHPVVAVHPETGRKGLFVNPGFTRAIKGLSPRESAALLELLYDHTLDIDNIIQYRWNNGGVGFWDNRAIWHRRADDFDPDAVRIVHRVQLRGSAPTGPDPAERTKNHSHSI</sequence>
<evidence type="ECO:0000259" key="8">
    <source>
        <dbReference type="Pfam" id="PF02668"/>
    </source>
</evidence>
<evidence type="ECO:0000256" key="2">
    <source>
        <dbReference type="ARBA" id="ARBA00005896"/>
    </source>
</evidence>
<dbReference type="SUPFAM" id="SSF51197">
    <property type="entry name" value="Clavaminate synthase-like"/>
    <property type="match status" value="1"/>
</dbReference>
<dbReference type="EC" id="1.14.11.17" evidence="9"/>
<dbReference type="GO" id="GO:0000908">
    <property type="term" value="F:taurine dioxygenase activity"/>
    <property type="evidence" value="ECO:0007669"/>
    <property type="project" value="UniProtKB-EC"/>
</dbReference>
<dbReference type="PANTHER" id="PTHR30468:SF5">
    <property type="entry name" value="ALPHA-KETOGLUTARATE-DEPENDENT SULFATE ESTER DIOXYGENASE"/>
    <property type="match status" value="1"/>
</dbReference>
<evidence type="ECO:0000256" key="3">
    <source>
        <dbReference type="ARBA" id="ARBA00022723"/>
    </source>
</evidence>
<dbReference type="GO" id="GO:0046872">
    <property type="term" value="F:metal ion binding"/>
    <property type="evidence" value="ECO:0007669"/>
    <property type="project" value="UniProtKB-KW"/>
</dbReference>
<evidence type="ECO:0000256" key="6">
    <source>
        <dbReference type="ARBA" id="ARBA00023004"/>
    </source>
</evidence>
<dbReference type="eggNOG" id="COG2175">
    <property type="taxonomic scope" value="Bacteria"/>
</dbReference>
<evidence type="ECO:0000256" key="7">
    <source>
        <dbReference type="SAM" id="MobiDB-lite"/>
    </source>
</evidence>
<protein>
    <submittedName>
        <fullName evidence="9">Taurine dioxygenase</fullName>
        <ecNumber evidence="9">1.14.11.17</ecNumber>
    </submittedName>
</protein>
<keyword evidence="10" id="KW-1185">Reference proteome</keyword>
<keyword evidence="6" id="KW-0408">Iron</keyword>
<keyword evidence="5 9" id="KW-0560">Oxidoreductase</keyword>
<dbReference type="InterPro" id="IPR003819">
    <property type="entry name" value="TauD/TfdA-like"/>
</dbReference>
<dbReference type="PANTHER" id="PTHR30468">
    <property type="entry name" value="ALPHA-KETOGLUTARATE-DEPENDENT SULFONATE DIOXYGENASE"/>
    <property type="match status" value="1"/>
</dbReference>
<evidence type="ECO:0000256" key="1">
    <source>
        <dbReference type="ARBA" id="ARBA00001954"/>
    </source>
</evidence>
<name>E3IY26_PSEI1</name>
<keyword evidence="4 9" id="KW-0223">Dioxygenase</keyword>
<dbReference type="OrthoDB" id="581608at2"/>
<reference evidence="9 10" key="1">
    <citation type="submission" date="2010-10" db="EMBL/GenBank/DDBJ databases">
        <title>Complete sequence of Frankia sp. EuI1c.</title>
        <authorList>
            <consortium name="US DOE Joint Genome Institute"/>
            <person name="Lucas S."/>
            <person name="Copeland A."/>
            <person name="Lapidus A."/>
            <person name="Cheng J.-F."/>
            <person name="Bruce D."/>
            <person name="Goodwin L."/>
            <person name="Pitluck S."/>
            <person name="Chertkov O."/>
            <person name="Detter J.C."/>
            <person name="Han C."/>
            <person name="Tapia R."/>
            <person name="Land M."/>
            <person name="Hauser L."/>
            <person name="Jeffries C."/>
            <person name="Kyrpides N."/>
            <person name="Ivanova N."/>
            <person name="Mikhailova N."/>
            <person name="Beauchemin N."/>
            <person name="Sen A."/>
            <person name="Sur S.A."/>
            <person name="Gtari M."/>
            <person name="Wall L."/>
            <person name="Tisa L."/>
            <person name="Woyke T."/>
        </authorList>
    </citation>
    <scope>NUCLEOTIDE SEQUENCE [LARGE SCALE GENOMIC DNA]</scope>
    <source>
        <strain evidence="10">DSM 45817 / CECT 9037 / EuI1c</strain>
    </source>
</reference>
<comment type="cofactor">
    <cofactor evidence="1">
        <name>Fe(2+)</name>
        <dbReference type="ChEBI" id="CHEBI:29033"/>
    </cofactor>
</comment>
<dbReference type="EMBL" id="CP002299">
    <property type="protein sequence ID" value="ADP81481.1"/>
    <property type="molecule type" value="Genomic_DNA"/>
</dbReference>
<proteinExistence type="inferred from homology"/>
<dbReference type="HOGENOM" id="CLU_036005_2_1_11"/>
<evidence type="ECO:0000256" key="5">
    <source>
        <dbReference type="ARBA" id="ARBA00023002"/>
    </source>
</evidence>
<dbReference type="AlphaFoldDB" id="E3IY26"/>
<dbReference type="RefSeq" id="WP_013424599.1">
    <property type="nucleotide sequence ID" value="NC_014666.1"/>
</dbReference>
<evidence type="ECO:0000256" key="4">
    <source>
        <dbReference type="ARBA" id="ARBA00022964"/>
    </source>
</evidence>
<dbReference type="InterPro" id="IPR042098">
    <property type="entry name" value="TauD-like_sf"/>
</dbReference>
<organism evidence="9 10">
    <name type="scientific">Pseudofrankia inefficax (strain DSM 45817 / CECT 9037 / DDB 130130 / EuI1c)</name>
    <name type="common">Frankia inefficax</name>
    <dbReference type="NCBI Taxonomy" id="298654"/>
    <lineage>
        <taxon>Bacteria</taxon>
        <taxon>Bacillati</taxon>
        <taxon>Actinomycetota</taxon>
        <taxon>Actinomycetes</taxon>
        <taxon>Frankiales</taxon>
        <taxon>Frankiaceae</taxon>
        <taxon>Pseudofrankia</taxon>
    </lineage>
</organism>
<dbReference type="KEGG" id="fri:FraEuI1c_3472"/>
<dbReference type="Pfam" id="PF02668">
    <property type="entry name" value="TauD"/>
    <property type="match status" value="1"/>
</dbReference>
<comment type="similarity">
    <text evidence="2">Belongs to the TfdA dioxygenase family.</text>
</comment>
<dbReference type="InterPro" id="IPR051323">
    <property type="entry name" value="AtsK-like"/>
</dbReference>
<gene>
    <name evidence="9" type="ordered locus">FraEuI1c_3472</name>
</gene>
<feature type="domain" description="TauD/TfdA-like" evidence="8">
    <location>
        <begin position="10"/>
        <end position="280"/>
    </location>
</feature>
<dbReference type="InParanoid" id="E3IY26"/>